<comment type="subcellular location">
    <subcellularLocation>
        <location evidence="1 10">Cell outer membrane</location>
        <topology evidence="1 10">Multi-pass membrane protein</topology>
    </subcellularLocation>
</comment>
<evidence type="ECO:0000313" key="13">
    <source>
        <dbReference type="EMBL" id="SEL99575.1"/>
    </source>
</evidence>
<evidence type="ECO:0000256" key="9">
    <source>
        <dbReference type="ARBA" id="ARBA00023237"/>
    </source>
</evidence>
<dbReference type="InterPro" id="IPR008969">
    <property type="entry name" value="CarboxyPept-like_regulatory"/>
</dbReference>
<dbReference type="InterPro" id="IPR023997">
    <property type="entry name" value="TonB-dep_OMP_SusC/RagA_CS"/>
</dbReference>
<dbReference type="InterPro" id="IPR000531">
    <property type="entry name" value="Beta-barrel_TonB"/>
</dbReference>
<dbReference type="NCBIfam" id="TIGR04057">
    <property type="entry name" value="SusC_RagA_signa"/>
    <property type="match status" value="1"/>
</dbReference>
<evidence type="ECO:0000256" key="7">
    <source>
        <dbReference type="ARBA" id="ARBA00023077"/>
    </source>
</evidence>
<dbReference type="Proteomes" id="UP000199421">
    <property type="component" value="Unassembled WGS sequence"/>
</dbReference>
<gene>
    <name evidence="13" type="ORF">SAMN05661044_03914</name>
</gene>
<comment type="similarity">
    <text evidence="10 11">Belongs to the TonB-dependent receptor family.</text>
</comment>
<dbReference type="Pfam" id="PF07715">
    <property type="entry name" value="Plug"/>
    <property type="match status" value="1"/>
</dbReference>
<dbReference type="GO" id="GO:0009279">
    <property type="term" value="C:cell outer membrane"/>
    <property type="evidence" value="ECO:0007669"/>
    <property type="project" value="UniProtKB-SubCell"/>
</dbReference>
<dbReference type="InterPro" id="IPR023996">
    <property type="entry name" value="TonB-dep_OMP_SusC/RagA"/>
</dbReference>
<dbReference type="EMBL" id="FOAF01000006">
    <property type="protein sequence ID" value="SEL99575.1"/>
    <property type="molecule type" value="Genomic_DNA"/>
</dbReference>
<keyword evidence="5 10" id="KW-0812">Transmembrane</keyword>
<evidence type="ECO:0000256" key="6">
    <source>
        <dbReference type="ARBA" id="ARBA00023004"/>
    </source>
</evidence>
<dbReference type="PROSITE" id="PS52016">
    <property type="entry name" value="TONB_DEPENDENT_REC_3"/>
    <property type="match status" value="1"/>
</dbReference>
<dbReference type="Pfam" id="PF00593">
    <property type="entry name" value="TonB_dep_Rec_b-barrel"/>
    <property type="match status" value="1"/>
</dbReference>
<dbReference type="InterPro" id="IPR039426">
    <property type="entry name" value="TonB-dep_rcpt-like"/>
</dbReference>
<keyword evidence="8 10" id="KW-0472">Membrane</keyword>
<dbReference type="SUPFAM" id="SSF49464">
    <property type="entry name" value="Carboxypeptidase regulatory domain-like"/>
    <property type="match status" value="1"/>
</dbReference>
<name>A0A1H7USB5_OLID1</name>
<keyword evidence="4" id="KW-0406">Ion transport</keyword>
<accession>A0A1H7USB5</accession>
<evidence type="ECO:0000256" key="11">
    <source>
        <dbReference type="RuleBase" id="RU003357"/>
    </source>
</evidence>
<proteinExistence type="inferred from homology"/>
<dbReference type="RefSeq" id="WP_093327719.1">
    <property type="nucleotide sequence ID" value="NZ_FOAF01000006.1"/>
</dbReference>
<dbReference type="Pfam" id="PF07660">
    <property type="entry name" value="STN"/>
    <property type="match status" value="1"/>
</dbReference>
<keyword evidence="14" id="KW-1185">Reference proteome</keyword>
<protein>
    <submittedName>
        <fullName evidence="13">TonB-linked outer membrane protein, SusC/RagA family</fullName>
    </submittedName>
</protein>
<dbReference type="Gene3D" id="2.170.130.10">
    <property type="entry name" value="TonB-dependent receptor, plug domain"/>
    <property type="match status" value="1"/>
</dbReference>
<keyword evidence="6" id="KW-0408">Iron</keyword>
<keyword evidence="9 10" id="KW-0998">Cell outer membrane</keyword>
<dbReference type="FunFam" id="2.170.130.10:FF:000008">
    <property type="entry name" value="SusC/RagA family TonB-linked outer membrane protein"/>
    <property type="match status" value="1"/>
</dbReference>
<feature type="domain" description="Secretin/TonB short N-terminal" evidence="12">
    <location>
        <begin position="69"/>
        <end position="120"/>
    </location>
</feature>
<dbReference type="NCBIfam" id="TIGR04056">
    <property type="entry name" value="OMP_RagA_SusC"/>
    <property type="match status" value="1"/>
</dbReference>
<dbReference type="InterPro" id="IPR036942">
    <property type="entry name" value="Beta-barrel_TonB_sf"/>
</dbReference>
<evidence type="ECO:0000256" key="4">
    <source>
        <dbReference type="ARBA" id="ARBA00022496"/>
    </source>
</evidence>
<evidence type="ECO:0000256" key="2">
    <source>
        <dbReference type="ARBA" id="ARBA00022448"/>
    </source>
</evidence>
<keyword evidence="2 10" id="KW-0813">Transport</keyword>
<dbReference type="STRING" id="407022.SAMN05661044_03914"/>
<evidence type="ECO:0000256" key="3">
    <source>
        <dbReference type="ARBA" id="ARBA00022452"/>
    </source>
</evidence>
<dbReference type="SUPFAM" id="SSF56935">
    <property type="entry name" value="Porins"/>
    <property type="match status" value="1"/>
</dbReference>
<sequence>MYKKNTALFRRWKSSMLFKPLLLMKLALIVLLISLLEVNATTYAQHINLERKEAPLTSIFKEIQKQSGYNIFYDVNMIRNAFRVSLHLQKATLKEAMDQALRNQDLSYEIVDKNIIIKNIAGNNITQERTITGRVTDQQQQPLPGVTVRLKDARTAGSTNATGYYAIKVSNPQAVLVFSLIGYGTVERAISADNTLNIILQEQAADLNEVVVVGYGTQKRVDLTGAVSSVNAKQIQNLPSPSLDGAITGKMPGVQVSQTTGAPGGGIAVKIRGMGSIGAGNEPLYVIDGFPITANYNQGDNPLNSLNPNDIQSIEVLKDASSTAIYGSRGSNGVIIVSTKSGQSGKMKIDLDAYTGFQRVTKYMDLMNAQEYAEYIIDSRNNAWIDAGGDPSAPNEERGAIYQILPALQNPAALGEGTDWQKEVLRTAPTHNLQLTFSGGNERVNYMTSAGYYKQDGIILNSDFERYSFRVNLDANASKKFRIGLNLTPAYTVSNPVTAEGHFSDGAIVLSSLMMAPHLPVYNEDGSYTTGLTLGNGFSSLENPVKVANERVRHRNQFRLLGTLFGEYSFSDHLRYKLLVGTDLQNYKQNTFNPSTVGFDGNPAPVIPTADYNSQESYNWLVEHTLNYTKDFNRHHIDALAGFTAQKVRADIAAISATNFPNDLVQTINAGIVSAASTSALEWSLLSYLARVNYNYDGKYLFTATVRRDGSSRFGSNNRWGVFPSFSGGWRLSEESFMDNLSFIQELKLRASYGFTGNNFINNYDHLGLLSMRNYVFGGEGGTIANGIGPNTLSNANLSWEKNRQLDVGLELGLFDGRLFFVADYYRKITSDLLLNVPVPSLTGYTLARQNIGKVKNQGWEFGLTSQNLTNNLKWTTDLNFSLNRNTVLALGPSGEPLFGNYEQITNSHITEIGKPMGNFYGYQLIGIFQTQEEIDNNPSFADSKPGQFRFADVNGDGRLSIDDRTILGNPQPDYIFGITNTFSYKGVELSFLIQGVQGNEIMHLGRRFYANFAGTANGLKEMNNRWRSVEDPGDGFTPRANRDLSRYSSSNASANISSTHIEDGSFIRLRNISLAYNLPGRLIEKFSLRAVRVYANAQNLFTISNYTGYNPEVSVSGISALTPGVDYGGYPISKVITVGFNVGF</sequence>
<dbReference type="GO" id="GO:0006826">
    <property type="term" value="P:iron ion transport"/>
    <property type="evidence" value="ECO:0007669"/>
    <property type="project" value="UniProtKB-KW"/>
</dbReference>
<evidence type="ECO:0000256" key="1">
    <source>
        <dbReference type="ARBA" id="ARBA00004571"/>
    </source>
</evidence>
<dbReference type="Gene3D" id="2.40.170.20">
    <property type="entry name" value="TonB-dependent receptor, beta-barrel domain"/>
    <property type="match status" value="1"/>
</dbReference>
<dbReference type="InterPro" id="IPR012910">
    <property type="entry name" value="Plug_dom"/>
</dbReference>
<dbReference type="SMART" id="SM00965">
    <property type="entry name" value="STN"/>
    <property type="match status" value="1"/>
</dbReference>
<evidence type="ECO:0000259" key="12">
    <source>
        <dbReference type="SMART" id="SM00965"/>
    </source>
</evidence>
<reference evidence="14" key="1">
    <citation type="submission" date="2016-10" db="EMBL/GenBank/DDBJ databases">
        <authorList>
            <person name="Varghese N."/>
            <person name="Submissions S."/>
        </authorList>
    </citation>
    <scope>NUCLEOTIDE SEQUENCE [LARGE SCALE GENOMIC DNA]</scope>
    <source>
        <strain evidence="14">DSM 18733</strain>
    </source>
</reference>
<dbReference type="Pfam" id="PF13715">
    <property type="entry name" value="CarbopepD_reg_2"/>
    <property type="match status" value="1"/>
</dbReference>
<keyword evidence="3 10" id="KW-1134">Transmembrane beta strand</keyword>
<keyword evidence="4" id="KW-0410">Iron transport</keyword>
<organism evidence="13 14">
    <name type="scientific">Olivibacter domesticus</name>
    <name type="common">Pseudosphingobacterium domesticum</name>
    <dbReference type="NCBI Taxonomy" id="407022"/>
    <lineage>
        <taxon>Bacteria</taxon>
        <taxon>Pseudomonadati</taxon>
        <taxon>Bacteroidota</taxon>
        <taxon>Sphingobacteriia</taxon>
        <taxon>Sphingobacteriales</taxon>
        <taxon>Sphingobacteriaceae</taxon>
        <taxon>Olivibacter</taxon>
    </lineage>
</organism>
<dbReference type="Gene3D" id="2.60.40.1120">
    <property type="entry name" value="Carboxypeptidase-like, regulatory domain"/>
    <property type="match status" value="1"/>
</dbReference>
<dbReference type="OrthoDB" id="9768177at2"/>
<dbReference type="AlphaFoldDB" id="A0A1H7USB5"/>
<dbReference type="InterPro" id="IPR037066">
    <property type="entry name" value="Plug_dom_sf"/>
</dbReference>
<dbReference type="InterPro" id="IPR011662">
    <property type="entry name" value="Secretin/TonB_short_N"/>
</dbReference>
<evidence type="ECO:0000256" key="10">
    <source>
        <dbReference type="PROSITE-ProRule" id="PRU01360"/>
    </source>
</evidence>
<evidence type="ECO:0000256" key="5">
    <source>
        <dbReference type="ARBA" id="ARBA00022692"/>
    </source>
</evidence>
<keyword evidence="7 11" id="KW-0798">TonB box</keyword>
<evidence type="ECO:0000313" key="14">
    <source>
        <dbReference type="Proteomes" id="UP000199421"/>
    </source>
</evidence>
<evidence type="ECO:0000256" key="8">
    <source>
        <dbReference type="ARBA" id="ARBA00023136"/>
    </source>
</evidence>